<dbReference type="InterPro" id="IPR036237">
    <property type="entry name" value="Xyl_isomerase-like_sf"/>
</dbReference>
<protein>
    <submittedName>
        <fullName evidence="2">Sugar phosphate isomerase/epimerase</fullName>
    </submittedName>
</protein>
<dbReference type="SUPFAM" id="SSF51658">
    <property type="entry name" value="Xylose isomerase-like"/>
    <property type="match status" value="1"/>
</dbReference>
<proteinExistence type="predicted"/>
<dbReference type="PANTHER" id="PTHR12110">
    <property type="entry name" value="HYDROXYPYRUVATE ISOMERASE"/>
    <property type="match status" value="1"/>
</dbReference>
<dbReference type="Gene3D" id="3.20.20.150">
    <property type="entry name" value="Divalent-metal-dependent TIM barrel enzymes"/>
    <property type="match status" value="1"/>
</dbReference>
<evidence type="ECO:0000259" key="1">
    <source>
        <dbReference type="Pfam" id="PF01261"/>
    </source>
</evidence>
<feature type="domain" description="Xylose isomerase-like TIM barrel" evidence="1">
    <location>
        <begin position="21"/>
        <end position="276"/>
    </location>
</feature>
<sequence>MYPFSIGVMLDSFRTEFPEALDKAEKLGAKGIQVYATKGEMAPENMTAQNRRDFLRSVKDHGLVISALCGDLGKGFGDPAWNPQLIEQSKRILDLAMDLETNVVTTHIGVVPTAKENPRYAIMQDACGKLAEYADTLKAHFAIETGPELAVVLKEFLDGLHSTGVAVNLDPANFVMVTGDDPVQAVYTLKDYIVHTHAKDGRRLHHVEPEVLYGLEEAEMLGDASYIELPLGEGDVDFPNYLKALHEIGYQGFLTIEREVGDDPEGDIGAAVKFLMDLTK</sequence>
<comment type="caution">
    <text evidence="2">The sequence shown here is derived from an EMBL/GenBank/DDBJ whole genome shotgun (WGS) entry which is preliminary data.</text>
</comment>
<dbReference type="EMBL" id="JANFZH010000047">
    <property type="protein sequence ID" value="MCQ4841393.1"/>
    <property type="molecule type" value="Genomic_DNA"/>
</dbReference>
<keyword evidence="2" id="KW-0413">Isomerase</keyword>
<dbReference type="InterPro" id="IPR013022">
    <property type="entry name" value="Xyl_isomerase-like_TIM-brl"/>
</dbReference>
<keyword evidence="3" id="KW-1185">Reference proteome</keyword>
<accession>A0ABT1S3J4</accession>
<dbReference type="GeneID" id="90533204"/>
<reference evidence="2 3" key="1">
    <citation type="submission" date="2022-06" db="EMBL/GenBank/DDBJ databases">
        <title>Isolation of gut microbiota from human fecal samples.</title>
        <authorList>
            <person name="Pamer E.G."/>
            <person name="Barat B."/>
            <person name="Waligurski E."/>
            <person name="Medina S."/>
            <person name="Paddock L."/>
            <person name="Mostad J."/>
        </authorList>
    </citation>
    <scope>NUCLEOTIDE SEQUENCE [LARGE SCALE GENOMIC DNA]</scope>
    <source>
        <strain evidence="2 3">DFI.9.73</strain>
    </source>
</reference>
<organism evidence="2 3">
    <name type="scientific">Neglectibacter timonensis</name>
    <dbReference type="NCBI Taxonomy" id="1776382"/>
    <lineage>
        <taxon>Bacteria</taxon>
        <taxon>Bacillati</taxon>
        <taxon>Bacillota</taxon>
        <taxon>Clostridia</taxon>
        <taxon>Eubacteriales</taxon>
        <taxon>Oscillospiraceae</taxon>
        <taxon>Neglectibacter</taxon>
    </lineage>
</organism>
<evidence type="ECO:0000313" key="2">
    <source>
        <dbReference type="EMBL" id="MCQ4841393.1"/>
    </source>
</evidence>
<dbReference type="GO" id="GO:0016853">
    <property type="term" value="F:isomerase activity"/>
    <property type="evidence" value="ECO:0007669"/>
    <property type="project" value="UniProtKB-KW"/>
</dbReference>
<dbReference type="Pfam" id="PF01261">
    <property type="entry name" value="AP_endonuc_2"/>
    <property type="match status" value="1"/>
</dbReference>
<dbReference type="Proteomes" id="UP001524473">
    <property type="component" value="Unassembled WGS sequence"/>
</dbReference>
<dbReference type="PANTHER" id="PTHR12110:SF41">
    <property type="entry name" value="INOSOSE DEHYDRATASE"/>
    <property type="match status" value="1"/>
</dbReference>
<gene>
    <name evidence="2" type="ORF">NE695_15890</name>
</gene>
<name>A0ABT1S3J4_9FIRM</name>
<dbReference type="RefSeq" id="WP_066866109.1">
    <property type="nucleotide sequence ID" value="NZ_CABKVV010000014.1"/>
</dbReference>
<evidence type="ECO:0000313" key="3">
    <source>
        <dbReference type="Proteomes" id="UP001524473"/>
    </source>
</evidence>
<dbReference type="InterPro" id="IPR050312">
    <property type="entry name" value="IolE/XylAMocC-like"/>
</dbReference>